<reference evidence="1" key="1">
    <citation type="submission" date="2020-04" db="EMBL/GenBank/DDBJ databases">
        <authorList>
            <person name="Alioto T."/>
            <person name="Alioto T."/>
            <person name="Gomez Garrido J."/>
        </authorList>
    </citation>
    <scope>NUCLEOTIDE SEQUENCE</scope>
    <source>
        <strain evidence="1">A484AB</strain>
    </source>
</reference>
<dbReference type="EMBL" id="CACRXK020012038">
    <property type="protein sequence ID" value="CAB4022569.1"/>
    <property type="molecule type" value="Genomic_DNA"/>
</dbReference>
<gene>
    <name evidence="1" type="ORF">PACLA_8A065995</name>
</gene>
<evidence type="ECO:0000313" key="1">
    <source>
        <dbReference type="EMBL" id="CAB4022569.1"/>
    </source>
</evidence>
<protein>
    <submittedName>
        <fullName evidence="1">Uncharacterized protein</fullName>
    </submittedName>
</protein>
<dbReference type="Proteomes" id="UP001152795">
    <property type="component" value="Unassembled WGS sequence"/>
</dbReference>
<accession>A0A7D9J5Z6</accession>
<dbReference type="OrthoDB" id="10058380at2759"/>
<comment type="caution">
    <text evidence="1">The sequence shown here is derived from an EMBL/GenBank/DDBJ whole genome shotgun (WGS) entry which is preliminary data.</text>
</comment>
<feature type="non-terminal residue" evidence="1">
    <location>
        <position position="1"/>
    </location>
</feature>
<proteinExistence type="predicted"/>
<keyword evidence="2" id="KW-1185">Reference proteome</keyword>
<organism evidence="1 2">
    <name type="scientific">Paramuricea clavata</name>
    <name type="common">Red gorgonian</name>
    <name type="synonym">Violescent sea-whip</name>
    <dbReference type="NCBI Taxonomy" id="317549"/>
    <lineage>
        <taxon>Eukaryota</taxon>
        <taxon>Metazoa</taxon>
        <taxon>Cnidaria</taxon>
        <taxon>Anthozoa</taxon>
        <taxon>Octocorallia</taxon>
        <taxon>Malacalcyonacea</taxon>
        <taxon>Plexauridae</taxon>
        <taxon>Paramuricea</taxon>
    </lineage>
</organism>
<dbReference type="AlphaFoldDB" id="A0A7D9J5Z6"/>
<evidence type="ECO:0000313" key="2">
    <source>
        <dbReference type="Proteomes" id="UP001152795"/>
    </source>
</evidence>
<sequence>VRPVYTPELNCGDHKLAVHPAPKSLQTHTFSSDVCLDPDNLPPQDVRRKFILLMESYDHVFDRDIKGYNGAAGSFEAKVNMGPVEPPQRKGRLPQYARDQLQELQAKFDELEKLGVFKVRKMSMFPWSI</sequence>
<name>A0A7D9J5Z6_PARCT</name>